<dbReference type="GO" id="GO:0003700">
    <property type="term" value="F:DNA-binding transcription factor activity"/>
    <property type="evidence" value="ECO:0007669"/>
    <property type="project" value="InterPro"/>
</dbReference>
<evidence type="ECO:0000259" key="4">
    <source>
        <dbReference type="PROSITE" id="PS50987"/>
    </source>
</evidence>
<organism evidence="5 6">
    <name type="scientific">Flavobacterium arcticum</name>
    <dbReference type="NCBI Taxonomy" id="1784713"/>
    <lineage>
        <taxon>Bacteria</taxon>
        <taxon>Pseudomonadati</taxon>
        <taxon>Bacteroidota</taxon>
        <taxon>Flavobacteriia</taxon>
        <taxon>Flavobacteriales</taxon>
        <taxon>Flavobacteriaceae</taxon>
        <taxon>Flavobacterium</taxon>
    </lineage>
</organism>
<evidence type="ECO:0000256" key="2">
    <source>
        <dbReference type="ARBA" id="ARBA00023125"/>
    </source>
</evidence>
<evidence type="ECO:0000256" key="1">
    <source>
        <dbReference type="ARBA" id="ARBA00023015"/>
    </source>
</evidence>
<dbReference type="InterPro" id="IPR001845">
    <property type="entry name" value="HTH_ArsR_DNA-bd_dom"/>
</dbReference>
<evidence type="ECO:0000313" key="5">
    <source>
        <dbReference type="EMBL" id="AXG74959.1"/>
    </source>
</evidence>
<reference evidence="5 6" key="1">
    <citation type="submission" date="2018-07" db="EMBL/GenBank/DDBJ databases">
        <title>Complete genome sequence of Flavobacterium arcticum type strain SM1502T.</title>
        <authorList>
            <person name="Li Y."/>
            <person name="Li D.-D."/>
        </authorList>
    </citation>
    <scope>NUCLEOTIDE SEQUENCE [LARGE SCALE GENOMIC DNA]</scope>
    <source>
        <strain evidence="5 6">SM1502</strain>
    </source>
</reference>
<dbReference type="EMBL" id="CP031188">
    <property type="protein sequence ID" value="AXG74959.1"/>
    <property type="molecule type" value="Genomic_DNA"/>
</dbReference>
<dbReference type="AlphaFoldDB" id="A0A345HEE9"/>
<gene>
    <name evidence="5" type="ORF">DVK85_12255</name>
</gene>
<protein>
    <submittedName>
        <fullName evidence="5">ArsR family transcriptional regulator</fullName>
    </submittedName>
</protein>
<keyword evidence="6" id="KW-1185">Reference proteome</keyword>
<dbReference type="PANTHER" id="PTHR33154:SF33">
    <property type="entry name" value="TRANSCRIPTIONAL REPRESSOR SDPR"/>
    <property type="match status" value="1"/>
</dbReference>
<dbReference type="SMART" id="SM00418">
    <property type="entry name" value="HTH_ARSR"/>
    <property type="match status" value="1"/>
</dbReference>
<keyword evidence="1" id="KW-0805">Transcription regulation</keyword>
<dbReference type="PANTHER" id="PTHR33154">
    <property type="entry name" value="TRANSCRIPTIONAL REGULATOR, ARSR FAMILY"/>
    <property type="match status" value="1"/>
</dbReference>
<keyword evidence="2" id="KW-0238">DNA-binding</keyword>
<dbReference type="OrthoDB" id="9798835at2"/>
<feature type="domain" description="HTH arsR-type" evidence="4">
    <location>
        <begin position="1"/>
        <end position="90"/>
    </location>
</feature>
<sequence>MKSKDIERISKALSDPNRLKILQEVKRNNWMQCADICEIINLAQPSISHHIKQLTDAELLLSEKEGRCIKYTINEEVITEYIDFLKSLKS</sequence>
<dbReference type="Proteomes" id="UP000253951">
    <property type="component" value="Chromosome"/>
</dbReference>
<dbReference type="GO" id="GO:0003677">
    <property type="term" value="F:DNA binding"/>
    <property type="evidence" value="ECO:0007669"/>
    <property type="project" value="UniProtKB-KW"/>
</dbReference>
<dbReference type="Gene3D" id="1.10.10.10">
    <property type="entry name" value="Winged helix-like DNA-binding domain superfamily/Winged helix DNA-binding domain"/>
    <property type="match status" value="1"/>
</dbReference>
<dbReference type="InterPro" id="IPR011991">
    <property type="entry name" value="ArsR-like_HTH"/>
</dbReference>
<name>A0A345HEE9_9FLAO</name>
<dbReference type="InterPro" id="IPR036388">
    <property type="entry name" value="WH-like_DNA-bd_sf"/>
</dbReference>
<dbReference type="RefSeq" id="WP_114678717.1">
    <property type="nucleotide sequence ID" value="NZ_CP031188.1"/>
</dbReference>
<evidence type="ECO:0000256" key="3">
    <source>
        <dbReference type="ARBA" id="ARBA00023163"/>
    </source>
</evidence>
<dbReference type="PRINTS" id="PR00778">
    <property type="entry name" value="HTHARSR"/>
</dbReference>
<dbReference type="CDD" id="cd00090">
    <property type="entry name" value="HTH_ARSR"/>
    <property type="match status" value="1"/>
</dbReference>
<dbReference type="NCBIfam" id="NF033788">
    <property type="entry name" value="HTH_metalloreg"/>
    <property type="match status" value="1"/>
</dbReference>
<dbReference type="InterPro" id="IPR051081">
    <property type="entry name" value="HTH_MetalResp_TranReg"/>
</dbReference>
<dbReference type="Pfam" id="PF01022">
    <property type="entry name" value="HTH_5"/>
    <property type="match status" value="1"/>
</dbReference>
<accession>A0A345HEE9</accession>
<dbReference type="SUPFAM" id="SSF46785">
    <property type="entry name" value="Winged helix' DNA-binding domain"/>
    <property type="match status" value="1"/>
</dbReference>
<dbReference type="InterPro" id="IPR036390">
    <property type="entry name" value="WH_DNA-bd_sf"/>
</dbReference>
<evidence type="ECO:0000313" key="6">
    <source>
        <dbReference type="Proteomes" id="UP000253951"/>
    </source>
</evidence>
<dbReference type="PROSITE" id="PS50987">
    <property type="entry name" value="HTH_ARSR_2"/>
    <property type="match status" value="1"/>
</dbReference>
<proteinExistence type="predicted"/>
<keyword evidence="3" id="KW-0804">Transcription</keyword>
<dbReference type="KEGG" id="fat:DVK85_12255"/>